<protein>
    <submittedName>
        <fullName evidence="1">MmcQ/YjbR family DNA-binding protein</fullName>
    </submittedName>
</protein>
<accession>A0A6G7CP46</accession>
<keyword evidence="1" id="KW-0238">DNA-binding</keyword>
<dbReference type="KEGG" id="vzi:G5S32_17925"/>
<evidence type="ECO:0000313" key="2">
    <source>
        <dbReference type="Proteomes" id="UP000503003"/>
    </source>
</evidence>
<dbReference type="SUPFAM" id="SSF142906">
    <property type="entry name" value="YjbR-like"/>
    <property type="match status" value="1"/>
</dbReference>
<dbReference type="InterPro" id="IPR058532">
    <property type="entry name" value="YjbR/MT2646/Rv2570-like"/>
</dbReference>
<dbReference type="PANTHER" id="PTHR35145">
    <property type="entry name" value="CYTOPLASMIC PROTEIN-RELATED"/>
    <property type="match status" value="1"/>
</dbReference>
<evidence type="ECO:0000313" key="1">
    <source>
        <dbReference type="EMBL" id="QIH43859.1"/>
    </source>
</evidence>
<organism evidence="1 2">
    <name type="scientific">Vibrio ziniensis</name>
    <dbReference type="NCBI Taxonomy" id="2711221"/>
    <lineage>
        <taxon>Bacteria</taxon>
        <taxon>Pseudomonadati</taxon>
        <taxon>Pseudomonadota</taxon>
        <taxon>Gammaproteobacteria</taxon>
        <taxon>Vibrionales</taxon>
        <taxon>Vibrionaceae</taxon>
        <taxon>Vibrio</taxon>
    </lineage>
</organism>
<sequence>MDIQRLEEFLNNLPQVEACNPFGPDPLVFKIRDKMFAYLAFDTDKPFVTVKCEPQDGAFLTDQFDAIKPGYHMNKRHWISVILNGDVEPEMIEDLCLSSFRLVVSKLKKSDREALQLYHLRSKYNQTEHR</sequence>
<dbReference type="InterPro" id="IPR038056">
    <property type="entry name" value="YjbR-like_sf"/>
</dbReference>
<dbReference type="EMBL" id="CP049332">
    <property type="protein sequence ID" value="QIH43859.1"/>
    <property type="molecule type" value="Genomic_DNA"/>
</dbReference>
<dbReference type="Proteomes" id="UP000503003">
    <property type="component" value="Chromosome 2"/>
</dbReference>
<proteinExistence type="predicted"/>
<name>A0A6G7CP46_9VIBR</name>
<dbReference type="GO" id="GO:0003677">
    <property type="term" value="F:DNA binding"/>
    <property type="evidence" value="ECO:0007669"/>
    <property type="project" value="UniProtKB-KW"/>
</dbReference>
<gene>
    <name evidence="1" type="ORF">G5S32_17925</name>
</gene>
<dbReference type="RefSeq" id="WP_165313525.1">
    <property type="nucleotide sequence ID" value="NZ_CP049332.1"/>
</dbReference>
<dbReference type="AlphaFoldDB" id="A0A6G7CP46"/>
<dbReference type="InterPro" id="IPR007351">
    <property type="entry name" value="YjbR"/>
</dbReference>
<keyword evidence="2" id="KW-1185">Reference proteome</keyword>
<reference evidence="1 2" key="1">
    <citation type="submission" date="2020-02" db="EMBL/GenBank/DDBJ databases">
        <title>A complete genome of a marine bacterium Vibrio sp. ZWAL4003 isolated from the mangrove sediment with the ability to degrade polysaccharides.</title>
        <authorList>
            <person name="Wu J."/>
            <person name="Qu W."/>
            <person name="Zeng R."/>
        </authorList>
    </citation>
    <scope>NUCLEOTIDE SEQUENCE [LARGE SCALE GENOMIC DNA]</scope>
    <source>
        <strain evidence="1 2">ZWAL4003</strain>
    </source>
</reference>
<dbReference type="Pfam" id="PF04237">
    <property type="entry name" value="YjbR"/>
    <property type="match status" value="1"/>
</dbReference>
<dbReference type="Gene3D" id="3.90.1150.30">
    <property type="match status" value="1"/>
</dbReference>
<dbReference type="PANTHER" id="PTHR35145:SF1">
    <property type="entry name" value="CYTOPLASMIC PROTEIN"/>
    <property type="match status" value="1"/>
</dbReference>